<feature type="chain" id="PRO_5027004119" evidence="2">
    <location>
        <begin position="22"/>
        <end position="77"/>
    </location>
</feature>
<protein>
    <submittedName>
        <fullName evidence="3">Putative secreted protein</fullName>
    </submittedName>
</protein>
<keyword evidence="2" id="KW-0732">Signal</keyword>
<accession>A0A6M2E201</accession>
<evidence type="ECO:0000256" key="2">
    <source>
        <dbReference type="SAM" id="SignalP"/>
    </source>
</evidence>
<keyword evidence="1" id="KW-1133">Transmembrane helix</keyword>
<name>A0A6M2E201_XENCH</name>
<evidence type="ECO:0000256" key="1">
    <source>
        <dbReference type="SAM" id="Phobius"/>
    </source>
</evidence>
<reference evidence="3" key="1">
    <citation type="submission" date="2020-03" db="EMBL/GenBank/DDBJ databases">
        <title>Transcriptomic Profiling of the Digestive Tract of the Rat Flea, Xenopsylla cheopis, Following Blood Feeding and Infection with Yersinia pestis.</title>
        <authorList>
            <person name="Bland D.M."/>
            <person name="Martens C.A."/>
            <person name="Virtaneva K."/>
            <person name="Kanakabandi K."/>
            <person name="Long D."/>
            <person name="Rosenke R."/>
            <person name="Saturday G.A."/>
            <person name="Hoyt F.H."/>
            <person name="Bruno D.P."/>
            <person name="Ribeiro J.M.C."/>
            <person name="Hinnebusch J."/>
        </authorList>
    </citation>
    <scope>NUCLEOTIDE SEQUENCE</scope>
</reference>
<proteinExistence type="predicted"/>
<dbReference type="AlphaFoldDB" id="A0A6M2E201"/>
<feature type="signal peptide" evidence="2">
    <location>
        <begin position="1"/>
        <end position="21"/>
    </location>
</feature>
<organism evidence="3">
    <name type="scientific">Xenopsylla cheopis</name>
    <name type="common">Oriental rat flea</name>
    <name type="synonym">Pulex cheopis</name>
    <dbReference type="NCBI Taxonomy" id="163159"/>
    <lineage>
        <taxon>Eukaryota</taxon>
        <taxon>Metazoa</taxon>
        <taxon>Ecdysozoa</taxon>
        <taxon>Arthropoda</taxon>
        <taxon>Hexapoda</taxon>
        <taxon>Insecta</taxon>
        <taxon>Pterygota</taxon>
        <taxon>Neoptera</taxon>
        <taxon>Endopterygota</taxon>
        <taxon>Siphonaptera</taxon>
        <taxon>Pulicidae</taxon>
        <taxon>Xenopsyllinae</taxon>
        <taxon>Xenopsylla</taxon>
    </lineage>
</organism>
<keyword evidence="1" id="KW-0472">Membrane</keyword>
<dbReference type="EMBL" id="GIIL01007635">
    <property type="protein sequence ID" value="NOV51361.1"/>
    <property type="molecule type" value="Transcribed_RNA"/>
</dbReference>
<feature type="transmembrane region" description="Helical" evidence="1">
    <location>
        <begin position="31"/>
        <end position="54"/>
    </location>
</feature>
<keyword evidence="1" id="KW-0812">Transmembrane</keyword>
<evidence type="ECO:0000313" key="3">
    <source>
        <dbReference type="EMBL" id="NOV51361.1"/>
    </source>
</evidence>
<sequence length="77" mass="9191">MQMVVLNLMCSFRLIILPVQCKCIWKQQVDKVFVLILIYTMMVRCACPFSILGMEDLKRNGIRRHLVFCRCWCQYSL</sequence>